<name>A0A162PTS2_PHYB8</name>
<sequence>MTIVTMVTVVMVMVMSPLPFGSSGESLPSYSDYNMSASRIVLSTPARMLTRPSPVCGPIAFREFTTSSPVASSEEHSETKIEDQCHHQVAPLTNTTVYAPHGVNEAALERVMAAFIPSVNYVFDD</sequence>
<dbReference type="VEuPathDB" id="FungiDB:PHYBLDRAFT_145345"/>
<organism evidence="2 3">
    <name type="scientific">Phycomyces blakesleeanus (strain ATCC 8743b / DSM 1359 / FGSC 10004 / NBRC 33097 / NRRL 1555)</name>
    <dbReference type="NCBI Taxonomy" id="763407"/>
    <lineage>
        <taxon>Eukaryota</taxon>
        <taxon>Fungi</taxon>
        <taxon>Fungi incertae sedis</taxon>
        <taxon>Mucoromycota</taxon>
        <taxon>Mucoromycotina</taxon>
        <taxon>Mucoromycetes</taxon>
        <taxon>Mucorales</taxon>
        <taxon>Phycomycetaceae</taxon>
        <taxon>Phycomyces</taxon>
    </lineage>
</organism>
<keyword evidence="3" id="KW-1185">Reference proteome</keyword>
<dbReference type="EMBL" id="KV440980">
    <property type="protein sequence ID" value="OAD73876.1"/>
    <property type="molecule type" value="Genomic_DNA"/>
</dbReference>
<feature type="chain" id="PRO_5007838305" description="Secreted protein" evidence="1">
    <location>
        <begin position="24"/>
        <end position="125"/>
    </location>
</feature>
<accession>A0A162PTS2</accession>
<dbReference type="OrthoDB" id="2270958at2759"/>
<evidence type="ECO:0000313" key="3">
    <source>
        <dbReference type="Proteomes" id="UP000077315"/>
    </source>
</evidence>
<keyword evidence="1" id="KW-0732">Signal</keyword>
<feature type="signal peptide" evidence="1">
    <location>
        <begin position="1"/>
        <end position="23"/>
    </location>
</feature>
<evidence type="ECO:0008006" key="4">
    <source>
        <dbReference type="Google" id="ProtNLM"/>
    </source>
</evidence>
<dbReference type="AlphaFoldDB" id="A0A162PTS2"/>
<dbReference type="Proteomes" id="UP000077315">
    <property type="component" value="Unassembled WGS sequence"/>
</dbReference>
<reference evidence="3" key="1">
    <citation type="submission" date="2015-06" db="EMBL/GenBank/DDBJ databases">
        <title>Expansion of signal transduction pathways in fungi by whole-genome duplication.</title>
        <authorList>
            <consortium name="DOE Joint Genome Institute"/>
            <person name="Corrochano L.M."/>
            <person name="Kuo A."/>
            <person name="Marcet-Houben M."/>
            <person name="Polaino S."/>
            <person name="Salamov A."/>
            <person name="Villalobos J.M."/>
            <person name="Alvarez M.I."/>
            <person name="Avalos J."/>
            <person name="Benito E.P."/>
            <person name="Benoit I."/>
            <person name="Burger G."/>
            <person name="Camino L.P."/>
            <person name="Canovas D."/>
            <person name="Cerda-Olmedo E."/>
            <person name="Cheng J.-F."/>
            <person name="Dominguez A."/>
            <person name="Elias M."/>
            <person name="Eslava A.P."/>
            <person name="Glaser F."/>
            <person name="Grimwood J."/>
            <person name="Gutierrez G."/>
            <person name="Heitman J."/>
            <person name="Henrissat B."/>
            <person name="Iturriaga E.A."/>
            <person name="Lang B.F."/>
            <person name="Lavin J.L."/>
            <person name="Lee S."/>
            <person name="Li W."/>
            <person name="Lindquist E."/>
            <person name="Lopez-Garcia S."/>
            <person name="Luque E.M."/>
            <person name="Marcos A.T."/>
            <person name="Martin J."/>
            <person name="McCluskey K."/>
            <person name="Medina H.R."/>
            <person name="Miralles-Duran A."/>
            <person name="Miyazaki A."/>
            <person name="Munoz-Torres E."/>
            <person name="Oguiza J.A."/>
            <person name="Ohm R."/>
            <person name="Olmedo M."/>
            <person name="Orejas M."/>
            <person name="Ortiz-Castellanos L."/>
            <person name="Pisabarro A.G."/>
            <person name="Rodriguez-Romero J."/>
            <person name="Ruiz-Herrera J."/>
            <person name="Ruiz-Vazquez R."/>
            <person name="Sanz C."/>
            <person name="Schackwitz W."/>
            <person name="Schmutz J."/>
            <person name="Shahriari M."/>
            <person name="Shelest E."/>
            <person name="Silva-Franco F."/>
            <person name="Soanes D."/>
            <person name="Syed K."/>
            <person name="Tagua V.G."/>
            <person name="Talbot N.J."/>
            <person name="Thon M."/>
            <person name="De vries R.P."/>
            <person name="Wiebenga A."/>
            <person name="Yadav J.S."/>
            <person name="Braun E.L."/>
            <person name="Baker S."/>
            <person name="Garre V."/>
            <person name="Horwitz B."/>
            <person name="Torres-Martinez S."/>
            <person name="Idnurm A."/>
            <person name="Herrera-Estrella A."/>
            <person name="Gabaldon T."/>
            <person name="Grigoriev I.V."/>
        </authorList>
    </citation>
    <scope>NUCLEOTIDE SEQUENCE [LARGE SCALE GENOMIC DNA]</scope>
    <source>
        <strain evidence="3">NRRL 1555(-)</strain>
    </source>
</reference>
<dbReference type="InParanoid" id="A0A162PTS2"/>
<dbReference type="RefSeq" id="XP_018291916.1">
    <property type="nucleotide sequence ID" value="XM_018431420.1"/>
</dbReference>
<evidence type="ECO:0000313" key="2">
    <source>
        <dbReference type="EMBL" id="OAD73876.1"/>
    </source>
</evidence>
<dbReference type="GeneID" id="28992326"/>
<proteinExistence type="predicted"/>
<protein>
    <recommendedName>
        <fullName evidence="4">Secreted protein</fullName>
    </recommendedName>
</protein>
<evidence type="ECO:0000256" key="1">
    <source>
        <dbReference type="SAM" id="SignalP"/>
    </source>
</evidence>
<gene>
    <name evidence="2" type="ORF">PHYBLDRAFT_145345</name>
</gene>